<dbReference type="Proteomes" id="UP001597387">
    <property type="component" value="Unassembled WGS sequence"/>
</dbReference>
<name>A0ABW4ZGJ5_9SPHI</name>
<keyword evidence="3 5" id="KW-0378">Hydrolase</keyword>
<proteinExistence type="inferred from homology"/>
<keyword evidence="6" id="KW-0732">Signal</keyword>
<evidence type="ECO:0000256" key="4">
    <source>
        <dbReference type="ARBA" id="ARBA00023295"/>
    </source>
</evidence>
<evidence type="ECO:0000313" key="7">
    <source>
        <dbReference type="EMBL" id="MFD2160810.1"/>
    </source>
</evidence>
<dbReference type="SUPFAM" id="SSF75005">
    <property type="entry name" value="Arabinanase/levansucrase/invertase"/>
    <property type="match status" value="1"/>
</dbReference>
<sequence length="337" mass="37890">MKNIVAGLLIILSGGMPGLFAQTATGQLSQSQPPPRNLHLSEIMLRDACILTDETTGTYYMTGPGRRASVVQYTSKDLRNWHGPKTIFKTPEKFWGDTAINSIWAPELQHYRGKYYLFLTFSTDQLLPEQWLNWRPRVVRASQILVGDSPEGPFKPFNDKGITPKGMMTLDATLYVEDEKPYVVYAHEWVQISNGTIETIALKDDLSDTIGLPKLLFRANSAPWVEVASKEEGCYVTDAPYFYKSKSGKLFMIWSSFTSGGYSVGNAISESGRLAGPWTHDPKALYTKDGGHAMLFKTLKDNKLMMIFHSPNGPQAQPRLFEMEDTGTTLRILKEFR</sequence>
<evidence type="ECO:0000256" key="5">
    <source>
        <dbReference type="RuleBase" id="RU361187"/>
    </source>
</evidence>
<dbReference type="EMBL" id="JBHUHZ010000001">
    <property type="protein sequence ID" value="MFD2160810.1"/>
    <property type="molecule type" value="Genomic_DNA"/>
</dbReference>
<evidence type="ECO:0000256" key="3">
    <source>
        <dbReference type="ARBA" id="ARBA00022801"/>
    </source>
</evidence>
<evidence type="ECO:0000313" key="8">
    <source>
        <dbReference type="Proteomes" id="UP001597387"/>
    </source>
</evidence>
<dbReference type="PANTHER" id="PTHR43301:SF3">
    <property type="entry name" value="ARABINAN ENDO-1,5-ALPHA-L-ARABINOSIDASE A-RELATED"/>
    <property type="match status" value="1"/>
</dbReference>
<evidence type="ECO:0000256" key="1">
    <source>
        <dbReference type="ARBA" id="ARBA00004834"/>
    </source>
</evidence>
<dbReference type="RefSeq" id="WP_255902106.1">
    <property type="nucleotide sequence ID" value="NZ_JAFMZO010000002.1"/>
</dbReference>
<keyword evidence="4 5" id="KW-0326">Glycosidase</keyword>
<comment type="caution">
    <text evidence="7">The sequence shown here is derived from an EMBL/GenBank/DDBJ whole genome shotgun (WGS) entry which is preliminary data.</text>
</comment>
<comment type="similarity">
    <text evidence="2 5">Belongs to the glycosyl hydrolase 43 family.</text>
</comment>
<accession>A0ABW4ZGJ5</accession>
<dbReference type="InterPro" id="IPR050727">
    <property type="entry name" value="GH43_arabinanases"/>
</dbReference>
<feature type="chain" id="PRO_5046165657" evidence="6">
    <location>
        <begin position="22"/>
        <end position="337"/>
    </location>
</feature>
<evidence type="ECO:0000256" key="6">
    <source>
        <dbReference type="SAM" id="SignalP"/>
    </source>
</evidence>
<organism evidence="7 8">
    <name type="scientific">Paradesertivirga mongoliensis</name>
    <dbReference type="NCBI Taxonomy" id="2100740"/>
    <lineage>
        <taxon>Bacteria</taxon>
        <taxon>Pseudomonadati</taxon>
        <taxon>Bacteroidota</taxon>
        <taxon>Sphingobacteriia</taxon>
        <taxon>Sphingobacteriales</taxon>
        <taxon>Sphingobacteriaceae</taxon>
        <taxon>Paradesertivirga</taxon>
    </lineage>
</organism>
<dbReference type="InterPro" id="IPR006710">
    <property type="entry name" value="Glyco_hydro_43"/>
</dbReference>
<gene>
    <name evidence="7" type="ORF">ACFSJU_00255</name>
</gene>
<keyword evidence="8" id="KW-1185">Reference proteome</keyword>
<comment type="pathway">
    <text evidence="1">Glycan metabolism; L-arabinan degradation.</text>
</comment>
<dbReference type="CDD" id="cd08981">
    <property type="entry name" value="GH43_Bt1873-like"/>
    <property type="match status" value="1"/>
</dbReference>
<dbReference type="InterPro" id="IPR023296">
    <property type="entry name" value="Glyco_hydro_beta-prop_sf"/>
</dbReference>
<dbReference type="Pfam" id="PF04616">
    <property type="entry name" value="Glyco_hydro_43"/>
    <property type="match status" value="1"/>
</dbReference>
<dbReference type="PANTHER" id="PTHR43301">
    <property type="entry name" value="ARABINAN ENDO-1,5-ALPHA-L-ARABINOSIDASE"/>
    <property type="match status" value="1"/>
</dbReference>
<evidence type="ECO:0000256" key="2">
    <source>
        <dbReference type="ARBA" id="ARBA00009865"/>
    </source>
</evidence>
<protein>
    <submittedName>
        <fullName evidence="7">Glycoside hydrolase family 43 protein</fullName>
    </submittedName>
</protein>
<dbReference type="Gene3D" id="2.115.10.20">
    <property type="entry name" value="Glycosyl hydrolase domain, family 43"/>
    <property type="match status" value="1"/>
</dbReference>
<reference evidence="8" key="1">
    <citation type="journal article" date="2019" name="Int. J. Syst. Evol. Microbiol.">
        <title>The Global Catalogue of Microorganisms (GCM) 10K type strain sequencing project: providing services to taxonomists for standard genome sequencing and annotation.</title>
        <authorList>
            <consortium name="The Broad Institute Genomics Platform"/>
            <consortium name="The Broad Institute Genome Sequencing Center for Infectious Disease"/>
            <person name="Wu L."/>
            <person name="Ma J."/>
        </authorList>
    </citation>
    <scope>NUCLEOTIDE SEQUENCE [LARGE SCALE GENOMIC DNA]</scope>
    <source>
        <strain evidence="8">KCTC 42217</strain>
    </source>
</reference>
<dbReference type="GO" id="GO:0016787">
    <property type="term" value="F:hydrolase activity"/>
    <property type="evidence" value="ECO:0007669"/>
    <property type="project" value="UniProtKB-KW"/>
</dbReference>
<feature type="signal peptide" evidence="6">
    <location>
        <begin position="1"/>
        <end position="21"/>
    </location>
</feature>